<dbReference type="AlphaFoldDB" id="A0A835C9J6"/>
<protein>
    <submittedName>
        <fullName evidence="1">Uncharacterized protein</fullName>
    </submittedName>
</protein>
<reference evidence="1" key="1">
    <citation type="submission" date="2020-09" db="EMBL/GenBank/DDBJ databases">
        <title>Genome-Enabled Discovery of Anthraquinone Biosynthesis in Senna tora.</title>
        <authorList>
            <person name="Kang S.-H."/>
            <person name="Pandey R.P."/>
            <person name="Lee C.-M."/>
            <person name="Sim J.-S."/>
            <person name="Jeong J.-T."/>
            <person name="Choi B.-S."/>
            <person name="Jung M."/>
            <person name="Ginzburg D."/>
            <person name="Zhao K."/>
            <person name="Won S.Y."/>
            <person name="Oh T.-J."/>
            <person name="Yu Y."/>
            <person name="Kim N.-H."/>
            <person name="Lee O.R."/>
            <person name="Lee T.-H."/>
            <person name="Bashyal P."/>
            <person name="Kim T.-S."/>
            <person name="Lee W.-H."/>
            <person name="Kawkins C."/>
            <person name="Kim C.-K."/>
            <person name="Kim J.S."/>
            <person name="Ahn B.O."/>
            <person name="Rhee S.Y."/>
            <person name="Sohng J.K."/>
        </authorList>
    </citation>
    <scope>NUCLEOTIDE SEQUENCE</scope>
    <source>
        <tissue evidence="1">Leaf</tissue>
    </source>
</reference>
<gene>
    <name evidence="1" type="ORF">G2W53_009129</name>
</gene>
<keyword evidence="2" id="KW-1185">Reference proteome</keyword>
<evidence type="ECO:0000313" key="2">
    <source>
        <dbReference type="Proteomes" id="UP000634136"/>
    </source>
</evidence>
<evidence type="ECO:0000313" key="1">
    <source>
        <dbReference type="EMBL" id="KAF7834270.1"/>
    </source>
</evidence>
<organism evidence="1 2">
    <name type="scientific">Senna tora</name>
    <dbReference type="NCBI Taxonomy" id="362788"/>
    <lineage>
        <taxon>Eukaryota</taxon>
        <taxon>Viridiplantae</taxon>
        <taxon>Streptophyta</taxon>
        <taxon>Embryophyta</taxon>
        <taxon>Tracheophyta</taxon>
        <taxon>Spermatophyta</taxon>
        <taxon>Magnoliopsida</taxon>
        <taxon>eudicotyledons</taxon>
        <taxon>Gunneridae</taxon>
        <taxon>Pentapetalae</taxon>
        <taxon>rosids</taxon>
        <taxon>fabids</taxon>
        <taxon>Fabales</taxon>
        <taxon>Fabaceae</taxon>
        <taxon>Caesalpinioideae</taxon>
        <taxon>Cassia clade</taxon>
        <taxon>Senna</taxon>
    </lineage>
</organism>
<sequence length="35" mass="4328">MPKRWQVYNKKFPYSSEENHSKQNAYNIKVKLKNE</sequence>
<proteinExistence type="predicted"/>
<comment type="caution">
    <text evidence="1">The sequence shown here is derived from an EMBL/GenBank/DDBJ whole genome shotgun (WGS) entry which is preliminary data.</text>
</comment>
<dbReference type="Proteomes" id="UP000634136">
    <property type="component" value="Unassembled WGS sequence"/>
</dbReference>
<name>A0A835C9J6_9FABA</name>
<accession>A0A835C9J6</accession>
<dbReference type="EMBL" id="JAAIUW010000004">
    <property type="protein sequence ID" value="KAF7834270.1"/>
    <property type="molecule type" value="Genomic_DNA"/>
</dbReference>